<evidence type="ECO:0000313" key="1">
    <source>
        <dbReference type="EMBL" id="SEF78875.1"/>
    </source>
</evidence>
<gene>
    <name evidence="1" type="ORF">SAMN05216223_10222</name>
</gene>
<proteinExistence type="predicted"/>
<dbReference type="InterPro" id="IPR045592">
    <property type="entry name" value="DUF6461"/>
</dbReference>
<dbReference type="EMBL" id="FNVU01000002">
    <property type="protein sequence ID" value="SEF78875.1"/>
    <property type="molecule type" value="Genomic_DNA"/>
</dbReference>
<reference evidence="1 2" key="1">
    <citation type="submission" date="2016-10" db="EMBL/GenBank/DDBJ databases">
        <authorList>
            <person name="de Groot N.N."/>
        </authorList>
    </citation>
    <scope>NUCLEOTIDE SEQUENCE [LARGE SCALE GENOMIC DNA]</scope>
    <source>
        <strain evidence="1 2">CGMCC 4.2023</strain>
    </source>
</reference>
<dbReference type="OrthoDB" id="4460129at2"/>
<protein>
    <submittedName>
        <fullName evidence="1">Uncharacterized protein</fullName>
    </submittedName>
</protein>
<name>A0A1H5UUX8_9ACTN</name>
<dbReference type="AlphaFoldDB" id="A0A1H5UUX8"/>
<dbReference type="Proteomes" id="UP000236754">
    <property type="component" value="Unassembled WGS sequence"/>
</dbReference>
<accession>A0A1H5UUX8</accession>
<keyword evidence="2" id="KW-1185">Reference proteome</keyword>
<dbReference type="Pfam" id="PF20062">
    <property type="entry name" value="DUF6461"/>
    <property type="match status" value="1"/>
</dbReference>
<sequence length="202" mass="21855">MTATAEDYLWFPTQFPELAEAYCLTLVRGVPPGTLLTRLAAEPAEPATGAADLVERSYDAWDTYDSDRLLVGATALGDWTLVAEANGYVGITEALIRPLSAGTTVVSHFRNINAVDHFTWWEDGDLRLDFEPLFAHQRSGSTPDALVDAMRAVGFDLDDGPDRDFAHHTEAAFALAEHLTATPLTPAHLAAAPFTCGLVSPR</sequence>
<dbReference type="RefSeq" id="WP_103884224.1">
    <property type="nucleotide sequence ID" value="NZ_FNVU01000002.1"/>
</dbReference>
<organism evidence="1 2">
    <name type="scientific">Actinacidiphila yanglinensis</name>
    <dbReference type="NCBI Taxonomy" id="310779"/>
    <lineage>
        <taxon>Bacteria</taxon>
        <taxon>Bacillati</taxon>
        <taxon>Actinomycetota</taxon>
        <taxon>Actinomycetes</taxon>
        <taxon>Kitasatosporales</taxon>
        <taxon>Streptomycetaceae</taxon>
        <taxon>Actinacidiphila</taxon>
    </lineage>
</organism>
<evidence type="ECO:0000313" key="2">
    <source>
        <dbReference type="Proteomes" id="UP000236754"/>
    </source>
</evidence>